<dbReference type="Pfam" id="PF00589">
    <property type="entry name" value="Phage_integrase"/>
    <property type="match status" value="1"/>
</dbReference>
<dbReference type="PROSITE" id="PS51900">
    <property type="entry name" value="CB"/>
    <property type="match status" value="1"/>
</dbReference>
<sequence>MSAAATVAPAEPCGVTLGAAWREWLDEVFGDRPGTYGRYELTLRRVTAHLDPEGTRDVATVTGHEYFAALKALWGQRMPATWNANRAAVSSFLRWVRDFAEYAEVKLPPRCTSRTVVQDDTKAVDREDLDDLWDEDAVPLRERALWRVMYESSSRAKPVLKLNVPDVDLKRRRARVRLKGGRVVWIHFGELGARWLGELIGDRTKGPVFLTLRRPWNWASRSLDDMGPEGCFRLSYNRAEEIFKEWTRALGLSGDGVTFDFLTLHQLRHSRLTHLAEDGTDTPMLQQISGHKDPRTLHRRYTRPSSAAVSRHMRLVDQRDAQRRRQTVRKRPVAARPRGLPGARSRASRSRSPGADRPG</sequence>
<evidence type="ECO:0000259" key="6">
    <source>
        <dbReference type="PROSITE" id="PS51898"/>
    </source>
</evidence>
<keyword evidence="9" id="KW-1185">Reference proteome</keyword>
<dbReference type="EMBL" id="LC735414">
    <property type="protein sequence ID" value="BDT39489.1"/>
    <property type="molecule type" value="Genomic_DNA"/>
</dbReference>
<geneLocation type="plasmid" evidence="8 9">
    <name>pYSPA8-1</name>
</geneLocation>
<feature type="compositionally biased region" description="Low complexity" evidence="5">
    <location>
        <begin position="338"/>
        <end position="359"/>
    </location>
</feature>
<dbReference type="PANTHER" id="PTHR30349:SF41">
    <property type="entry name" value="INTEGRASE_RECOMBINASE PROTEIN MJ0367-RELATED"/>
    <property type="match status" value="1"/>
</dbReference>
<evidence type="ECO:0000256" key="4">
    <source>
        <dbReference type="PROSITE-ProRule" id="PRU01248"/>
    </source>
</evidence>
<dbReference type="CDD" id="cd00397">
    <property type="entry name" value="DNA_BRE_C"/>
    <property type="match status" value="1"/>
</dbReference>
<feature type="compositionally biased region" description="Basic residues" evidence="5">
    <location>
        <begin position="324"/>
        <end position="333"/>
    </location>
</feature>
<evidence type="ECO:0000256" key="2">
    <source>
        <dbReference type="ARBA" id="ARBA00023125"/>
    </source>
</evidence>
<dbReference type="Proteomes" id="UP001291653">
    <property type="component" value="Plasmid pYSPA8-1"/>
</dbReference>
<evidence type="ECO:0000256" key="5">
    <source>
        <dbReference type="SAM" id="MobiDB-lite"/>
    </source>
</evidence>
<dbReference type="GO" id="GO:0003677">
    <property type="term" value="F:DNA binding"/>
    <property type="evidence" value="ECO:0007669"/>
    <property type="project" value="UniProtKB-UniRule"/>
</dbReference>
<proteinExistence type="inferred from homology"/>
<dbReference type="Gene3D" id="1.10.443.10">
    <property type="entry name" value="Intergrase catalytic core"/>
    <property type="match status" value="1"/>
</dbReference>
<dbReference type="AlphaFoldDB" id="A0AA86MG44"/>
<dbReference type="SUPFAM" id="SSF56349">
    <property type="entry name" value="DNA breaking-rejoining enzymes"/>
    <property type="match status" value="1"/>
</dbReference>
<reference evidence="8 9" key="1">
    <citation type="submission" date="2022-10" db="EMBL/GenBank/DDBJ databases">
        <title>Draft genome sequence of Streptomyces sp. YSPA8.</title>
        <authorList>
            <person name="Moriuchi R."/>
            <person name="Dohra H."/>
            <person name="Yamamura H."/>
            <person name="Kodani S."/>
        </authorList>
    </citation>
    <scope>NUCLEOTIDE SEQUENCE [LARGE SCALE GENOMIC DNA]</scope>
    <source>
        <strain evidence="8 9">YSPA8</strain>
        <plasmid evidence="8 9">pYSPA8-1</plasmid>
    </source>
</reference>
<dbReference type="InterPro" id="IPR050090">
    <property type="entry name" value="Tyrosine_recombinase_XerCD"/>
</dbReference>
<feature type="domain" description="Core-binding (CB)" evidence="7">
    <location>
        <begin position="12"/>
        <end position="97"/>
    </location>
</feature>
<feature type="domain" description="Tyr recombinase" evidence="6">
    <location>
        <begin position="119"/>
        <end position="314"/>
    </location>
</feature>
<dbReference type="InterPro" id="IPR002104">
    <property type="entry name" value="Integrase_catalytic"/>
</dbReference>
<organism evidence="8 9">
    <name type="scientific">Streptomyces yaizuensis</name>
    <dbReference type="NCBI Taxonomy" id="2989713"/>
    <lineage>
        <taxon>Bacteria</taxon>
        <taxon>Bacillati</taxon>
        <taxon>Actinomycetota</taxon>
        <taxon>Actinomycetes</taxon>
        <taxon>Kitasatosporales</taxon>
        <taxon>Streptomycetaceae</taxon>
        <taxon>Streptomyces</taxon>
    </lineage>
</organism>
<feature type="compositionally biased region" description="Basic and acidic residues" evidence="5">
    <location>
        <begin position="314"/>
        <end position="323"/>
    </location>
</feature>
<accession>A0AA86MG44</accession>
<dbReference type="RefSeq" id="WP_323451972.1">
    <property type="nucleotide sequence ID" value="NZ_LC735414.1"/>
</dbReference>
<protein>
    <submittedName>
        <fullName evidence="8">Site-specific integrase</fullName>
    </submittedName>
</protein>
<keyword evidence="2 4" id="KW-0238">DNA-binding</keyword>
<evidence type="ECO:0000313" key="8">
    <source>
        <dbReference type="EMBL" id="BDT39489.1"/>
    </source>
</evidence>
<evidence type="ECO:0000313" key="9">
    <source>
        <dbReference type="Proteomes" id="UP001291653"/>
    </source>
</evidence>
<evidence type="ECO:0000259" key="7">
    <source>
        <dbReference type="PROSITE" id="PS51900"/>
    </source>
</evidence>
<gene>
    <name evidence="8" type="ORF">SYYSPA8_36855</name>
</gene>
<dbReference type="InterPro" id="IPR013762">
    <property type="entry name" value="Integrase-like_cat_sf"/>
</dbReference>
<name>A0AA86MG44_9ACTN</name>
<evidence type="ECO:0000256" key="3">
    <source>
        <dbReference type="ARBA" id="ARBA00023172"/>
    </source>
</evidence>
<dbReference type="PANTHER" id="PTHR30349">
    <property type="entry name" value="PHAGE INTEGRASE-RELATED"/>
    <property type="match status" value="1"/>
</dbReference>
<keyword evidence="3" id="KW-0233">DNA recombination</keyword>
<dbReference type="InterPro" id="IPR011010">
    <property type="entry name" value="DNA_brk_join_enz"/>
</dbReference>
<dbReference type="InterPro" id="IPR044068">
    <property type="entry name" value="CB"/>
</dbReference>
<dbReference type="PROSITE" id="PS51898">
    <property type="entry name" value="TYR_RECOMBINASE"/>
    <property type="match status" value="1"/>
</dbReference>
<dbReference type="GO" id="GO:0006310">
    <property type="term" value="P:DNA recombination"/>
    <property type="evidence" value="ECO:0007669"/>
    <property type="project" value="UniProtKB-KW"/>
</dbReference>
<dbReference type="GO" id="GO:0015074">
    <property type="term" value="P:DNA integration"/>
    <property type="evidence" value="ECO:0007669"/>
    <property type="project" value="InterPro"/>
</dbReference>
<evidence type="ECO:0000256" key="1">
    <source>
        <dbReference type="ARBA" id="ARBA00008857"/>
    </source>
</evidence>
<comment type="similarity">
    <text evidence="1">Belongs to the 'phage' integrase family.</text>
</comment>
<keyword evidence="8" id="KW-0614">Plasmid</keyword>
<feature type="region of interest" description="Disordered" evidence="5">
    <location>
        <begin position="278"/>
        <end position="359"/>
    </location>
</feature>